<sequence>MWQVNIWLLIVGMAVGTASAQQLNDPTAPPQSQQPSSIQVQRTDLKLTAIQQQASTMVAYINGKRVIEGERLPPYTITTIKMDHVVVRHANTGNEFKLSLYTQSSFLSDSTAGAGGQNE</sequence>
<evidence type="ECO:0008006" key="5">
    <source>
        <dbReference type="Google" id="ProtNLM"/>
    </source>
</evidence>
<proteinExistence type="predicted"/>
<keyword evidence="2" id="KW-0732">Signal</keyword>
<name>A0A6S6WKY9_9GAMM</name>
<dbReference type="RefSeq" id="WP_173920040.1">
    <property type="nucleotide sequence ID" value="NZ_CADCXY010000002.1"/>
</dbReference>
<dbReference type="EMBL" id="CADCXY010000002">
    <property type="protein sequence ID" value="CAB0150573.1"/>
    <property type="molecule type" value="Genomic_DNA"/>
</dbReference>
<evidence type="ECO:0000256" key="1">
    <source>
        <dbReference type="SAM" id="MobiDB-lite"/>
    </source>
</evidence>
<gene>
    <name evidence="3" type="ORF">PSI9734_01012</name>
</gene>
<feature type="chain" id="PRO_5028964838" description="MSHA biogenesis protein MshK" evidence="2">
    <location>
        <begin position="21"/>
        <end position="119"/>
    </location>
</feature>
<keyword evidence="4" id="KW-1185">Reference proteome</keyword>
<evidence type="ECO:0000256" key="2">
    <source>
        <dbReference type="SAM" id="SignalP"/>
    </source>
</evidence>
<dbReference type="Proteomes" id="UP000481517">
    <property type="component" value="Unassembled WGS sequence"/>
</dbReference>
<dbReference type="AlphaFoldDB" id="A0A6S6WKY9"/>
<organism evidence="3 4">
    <name type="scientific">Pseudidiomarina piscicola</name>
    <dbReference type="NCBI Taxonomy" id="2614830"/>
    <lineage>
        <taxon>Bacteria</taxon>
        <taxon>Pseudomonadati</taxon>
        <taxon>Pseudomonadota</taxon>
        <taxon>Gammaproteobacteria</taxon>
        <taxon>Alteromonadales</taxon>
        <taxon>Idiomarinaceae</taxon>
        <taxon>Pseudidiomarina</taxon>
    </lineage>
</organism>
<evidence type="ECO:0000313" key="3">
    <source>
        <dbReference type="EMBL" id="CAB0150573.1"/>
    </source>
</evidence>
<accession>A0A6S6WKY9</accession>
<feature type="signal peptide" evidence="2">
    <location>
        <begin position="1"/>
        <end position="20"/>
    </location>
</feature>
<protein>
    <recommendedName>
        <fullName evidence="5">MSHA biogenesis protein MshK</fullName>
    </recommendedName>
</protein>
<reference evidence="3 4" key="1">
    <citation type="submission" date="2020-02" db="EMBL/GenBank/DDBJ databases">
        <authorList>
            <person name="Rodrigo-Torres L."/>
            <person name="Arahal R. D."/>
            <person name="Lucena T."/>
        </authorList>
    </citation>
    <scope>NUCLEOTIDE SEQUENCE [LARGE SCALE GENOMIC DNA]</scope>
    <source>
        <strain evidence="3 4">CECT 9734</strain>
    </source>
</reference>
<feature type="region of interest" description="Disordered" evidence="1">
    <location>
        <begin position="21"/>
        <end position="40"/>
    </location>
</feature>
<evidence type="ECO:0000313" key="4">
    <source>
        <dbReference type="Proteomes" id="UP000481517"/>
    </source>
</evidence>